<dbReference type="Proteomes" id="UP000468735">
    <property type="component" value="Unassembled WGS sequence"/>
</dbReference>
<accession>A0A6H9YQ63</accession>
<sequence length="94" mass="10449">MSDTLTRDPLLMARSFTDGHVLDPDFRPPADQSNQPLAYLYSNWDGVPAAADFGYFDDDTQTWVSPPGMPTAGTVTYTRTYCYNTDSCYDDSCA</sequence>
<proteinExistence type="predicted"/>
<organism evidence="1 2">
    <name type="scientific">Actinomadura rudentiformis</name>
    <dbReference type="NCBI Taxonomy" id="359158"/>
    <lineage>
        <taxon>Bacteria</taxon>
        <taxon>Bacillati</taxon>
        <taxon>Actinomycetota</taxon>
        <taxon>Actinomycetes</taxon>
        <taxon>Streptosporangiales</taxon>
        <taxon>Thermomonosporaceae</taxon>
        <taxon>Actinomadura</taxon>
    </lineage>
</organism>
<dbReference type="AlphaFoldDB" id="A0A6H9YQ63"/>
<comment type="caution">
    <text evidence="1">The sequence shown here is derived from an EMBL/GenBank/DDBJ whole genome shotgun (WGS) entry which is preliminary data.</text>
</comment>
<keyword evidence="2" id="KW-1185">Reference proteome</keyword>
<dbReference type="OrthoDB" id="3478204at2"/>
<gene>
    <name evidence="1" type="ORF">F8566_33535</name>
</gene>
<reference evidence="1 2" key="1">
    <citation type="submission" date="2019-09" db="EMBL/GenBank/DDBJ databases">
        <title>Actinomadura physcomitrii sp. nov., a novel actinomycete isolated from moss [Physcomitrium sphaericum (Ludw) Fuernr].</title>
        <authorList>
            <person name="Zhuang X."/>
            <person name="Liu C."/>
        </authorList>
    </citation>
    <scope>NUCLEOTIDE SEQUENCE [LARGE SCALE GENOMIC DNA]</scope>
    <source>
        <strain evidence="1 2">HMC1</strain>
    </source>
</reference>
<evidence type="ECO:0000313" key="2">
    <source>
        <dbReference type="Proteomes" id="UP000468735"/>
    </source>
</evidence>
<protein>
    <submittedName>
        <fullName evidence="1">Uncharacterized protein</fullName>
    </submittedName>
</protein>
<name>A0A6H9YQ63_9ACTN</name>
<dbReference type="EMBL" id="WBMT01000018">
    <property type="protein sequence ID" value="KAB2343656.1"/>
    <property type="molecule type" value="Genomic_DNA"/>
</dbReference>
<evidence type="ECO:0000313" key="1">
    <source>
        <dbReference type="EMBL" id="KAB2343656.1"/>
    </source>
</evidence>
<dbReference type="RefSeq" id="WP_151565880.1">
    <property type="nucleotide sequence ID" value="NZ_WBMT01000018.1"/>
</dbReference>